<feature type="domain" description="Dipeptidylpeptidase IV N-terminal" evidence="3">
    <location>
        <begin position="247"/>
        <end position="572"/>
    </location>
</feature>
<dbReference type="SUPFAM" id="SSF53474">
    <property type="entry name" value="alpha/beta-Hydrolases"/>
    <property type="match status" value="1"/>
</dbReference>
<name>A0AAX4NYI4_9CHLO</name>
<reference evidence="4 5" key="1">
    <citation type="submission" date="2024-03" db="EMBL/GenBank/DDBJ databases">
        <title>Complete genome sequence of the green alga Chloropicon roscoffensis RCC1871.</title>
        <authorList>
            <person name="Lemieux C."/>
            <person name="Pombert J.-F."/>
            <person name="Otis C."/>
            <person name="Turmel M."/>
        </authorList>
    </citation>
    <scope>NUCLEOTIDE SEQUENCE [LARGE SCALE GENOMIC DNA]</scope>
    <source>
        <strain evidence="4 5">RCC1871</strain>
    </source>
</reference>
<evidence type="ECO:0000259" key="3">
    <source>
        <dbReference type="Pfam" id="PF00930"/>
    </source>
</evidence>
<dbReference type="InterPro" id="IPR001375">
    <property type="entry name" value="Peptidase_S9_cat"/>
</dbReference>
<dbReference type="GO" id="GO:0006508">
    <property type="term" value="P:proteolysis"/>
    <property type="evidence" value="ECO:0007669"/>
    <property type="project" value="InterPro"/>
</dbReference>
<dbReference type="Proteomes" id="UP001472866">
    <property type="component" value="Chromosome 01"/>
</dbReference>
<protein>
    <submittedName>
        <fullName evidence="4">Dipeptidylpeptidase IV</fullName>
    </submittedName>
</protein>
<proteinExistence type="predicted"/>
<dbReference type="AlphaFoldDB" id="A0AAX4NYI4"/>
<dbReference type="PANTHER" id="PTHR11731:SF193">
    <property type="entry name" value="DIPEPTIDYL PEPTIDASE 9"/>
    <property type="match status" value="1"/>
</dbReference>
<feature type="domain" description="Peptidase S9 prolyl oligopeptidase catalytic" evidence="2">
    <location>
        <begin position="661"/>
        <end position="861"/>
    </location>
</feature>
<dbReference type="Pfam" id="PF00326">
    <property type="entry name" value="Peptidase_S9"/>
    <property type="match status" value="1"/>
</dbReference>
<dbReference type="PANTHER" id="PTHR11731">
    <property type="entry name" value="PROTEASE FAMILY S9B,C DIPEPTIDYL-PEPTIDASE IV-RELATED"/>
    <property type="match status" value="1"/>
</dbReference>
<dbReference type="InterPro" id="IPR002469">
    <property type="entry name" value="Peptidase_S9B_N"/>
</dbReference>
<organism evidence="4 5">
    <name type="scientific">Chloropicon roscoffensis</name>
    <dbReference type="NCBI Taxonomy" id="1461544"/>
    <lineage>
        <taxon>Eukaryota</taxon>
        <taxon>Viridiplantae</taxon>
        <taxon>Chlorophyta</taxon>
        <taxon>Chloropicophyceae</taxon>
        <taxon>Chloropicales</taxon>
        <taxon>Chloropicaceae</taxon>
        <taxon>Chloropicon</taxon>
    </lineage>
</organism>
<feature type="compositionally biased region" description="Polar residues" evidence="1">
    <location>
        <begin position="26"/>
        <end position="38"/>
    </location>
</feature>
<dbReference type="SUPFAM" id="SSF82171">
    <property type="entry name" value="DPP6 N-terminal domain-like"/>
    <property type="match status" value="1"/>
</dbReference>
<evidence type="ECO:0000313" key="5">
    <source>
        <dbReference type="Proteomes" id="UP001472866"/>
    </source>
</evidence>
<feature type="compositionally biased region" description="Polar residues" evidence="1">
    <location>
        <begin position="51"/>
        <end position="66"/>
    </location>
</feature>
<sequence>MNNHANSSNCDPVGGRKRSGDDSEGGEQTNAWKRQAQSVVGGHDNHHHLEQPTSQVHQPFGSTNKGGSLGTGFPSDRARALASIQVQEVVRYPLPGCEQPTDFSFSPGGSVLCTLYSRGGTLQKALHVCKIRADGPADAGDLPLADFEVMAEPPRGSGVDEQHLSLEEKLRRERLRERGLGITRYFWSKAAAPSSPAPEGSIASPFVMVPLPDGVYLKPVTLRGRAASGGTWDSLSELQRVIPATTERPVLEPTISPDGRKISYVCNGDLYCYFVAEGQTRQLTQDAEKGLVNGLAEYVAQEEMDRRTGHWWSPCSTKLAFAQYDVRHIPSYRIRHHLGAAGGAGAEEEHEYPFVGKENARVRVGVVPVESPEGRVWTDISAGGRDGGGTWEEYVPRVGWFPDGRLYAQLQDRRQQTLQLVQFDAETGKRKTLVEEKTSVWHNLNNCFRPLSKYVAGDGTSLRGGFLWASERDGYRHLYLYTRDGTCLGQVTSGDWMVDSLDGIDESQGLLYFSGTVDSEIERHLYCASLSNCEGDGRKVRRVTKEPGMHHVILDPSFRHFVDIHDSPSQPPQITFCSLSDGEPVCMIHKGVVPTADDRLQRLGATPPELVTVKSQDGATLHGAIYRPDPEVYGPGPYKTLVSVYGGPHVQTVSRSWILTVDMRAQLFRAKGYLVFKLDNRGSSRRGLRFEGAVQHRMGGVEIEDQVCGVRWLEERKLADPDRVGIYGWSYGGYMSAMALAKAPEVFKAAVAGAPVTAWDGYDTHYTERYMGLLEENKHEYESSSSVIFNAPRIRGRLFLIHGMIDENVHLRHTVRLIKALNTASIEYDLLLFPSERHMPRALPDRIYMEKRIAAFFEKNL</sequence>
<evidence type="ECO:0000259" key="2">
    <source>
        <dbReference type="Pfam" id="PF00326"/>
    </source>
</evidence>
<evidence type="ECO:0000313" key="4">
    <source>
        <dbReference type="EMBL" id="WZN58931.1"/>
    </source>
</evidence>
<feature type="region of interest" description="Disordered" evidence="1">
    <location>
        <begin position="1"/>
        <end position="74"/>
    </location>
</feature>
<dbReference type="Pfam" id="PF00930">
    <property type="entry name" value="DPPIV_N"/>
    <property type="match status" value="1"/>
</dbReference>
<feature type="compositionally biased region" description="Polar residues" evidence="1">
    <location>
        <begin position="1"/>
        <end position="10"/>
    </location>
</feature>
<evidence type="ECO:0000256" key="1">
    <source>
        <dbReference type="SAM" id="MobiDB-lite"/>
    </source>
</evidence>
<dbReference type="GO" id="GO:0008236">
    <property type="term" value="F:serine-type peptidase activity"/>
    <property type="evidence" value="ECO:0007669"/>
    <property type="project" value="InterPro"/>
</dbReference>
<keyword evidence="5" id="KW-1185">Reference proteome</keyword>
<dbReference type="GO" id="GO:0008239">
    <property type="term" value="F:dipeptidyl-peptidase activity"/>
    <property type="evidence" value="ECO:0007669"/>
    <property type="project" value="TreeGrafter"/>
</dbReference>
<dbReference type="Gene3D" id="2.140.10.30">
    <property type="entry name" value="Dipeptidylpeptidase IV, N-terminal domain"/>
    <property type="match status" value="1"/>
</dbReference>
<dbReference type="InterPro" id="IPR050278">
    <property type="entry name" value="Serine_Prot_S9B/DPPIV"/>
</dbReference>
<dbReference type="InterPro" id="IPR029058">
    <property type="entry name" value="AB_hydrolase_fold"/>
</dbReference>
<gene>
    <name evidence="4" type="ORF">HKI87_01g04560</name>
</gene>
<accession>A0AAX4NYI4</accession>
<dbReference type="EMBL" id="CP151501">
    <property type="protein sequence ID" value="WZN58931.1"/>
    <property type="molecule type" value="Genomic_DNA"/>
</dbReference>
<dbReference type="Gene3D" id="3.40.50.1820">
    <property type="entry name" value="alpha/beta hydrolase"/>
    <property type="match status" value="1"/>
</dbReference>